<gene>
    <name evidence="6" type="ORF">hbim_04848</name>
</gene>
<dbReference type="InterPro" id="IPR001647">
    <property type="entry name" value="HTH_TetR"/>
</dbReference>
<keyword evidence="1" id="KW-0805">Transcription regulation</keyword>
<evidence type="ECO:0000313" key="7">
    <source>
        <dbReference type="Proteomes" id="UP001241092"/>
    </source>
</evidence>
<dbReference type="InterPro" id="IPR050109">
    <property type="entry name" value="HTH-type_TetR-like_transc_reg"/>
</dbReference>
<dbReference type="SUPFAM" id="SSF48498">
    <property type="entry name" value="Tetracyclin repressor-like, C-terminal domain"/>
    <property type="match status" value="1"/>
</dbReference>
<dbReference type="AlphaFoldDB" id="A0AAI8TXM8"/>
<dbReference type="PANTHER" id="PTHR30055">
    <property type="entry name" value="HTH-TYPE TRANSCRIPTIONAL REGULATOR RUTR"/>
    <property type="match status" value="1"/>
</dbReference>
<dbReference type="Pfam" id="PF00440">
    <property type="entry name" value="TetR_N"/>
    <property type="match status" value="1"/>
</dbReference>
<name>A0AAI8TXM8_MYCME</name>
<protein>
    <recommendedName>
        <fullName evidence="5">HTH tetR-type domain-containing protein</fullName>
    </recommendedName>
</protein>
<evidence type="ECO:0000259" key="5">
    <source>
        <dbReference type="PROSITE" id="PS50977"/>
    </source>
</evidence>
<reference evidence="6" key="1">
    <citation type="submission" date="2023-03" db="EMBL/GenBank/DDBJ databases">
        <title>Draft genome sequence of a Mycolicibacterium mageritense strain H4_3_1 isolated from a hybrid biological-inorganic system reactor.</title>
        <authorList>
            <person name="Feng X."/>
            <person name="Kazama D."/>
            <person name="Sato K."/>
            <person name="Kobayashi H."/>
        </authorList>
    </citation>
    <scope>NUCLEOTIDE SEQUENCE</scope>
    <source>
        <strain evidence="6">H4_3_1</strain>
    </source>
</reference>
<feature type="domain" description="HTH tetR-type" evidence="5">
    <location>
        <begin position="6"/>
        <end position="65"/>
    </location>
</feature>
<dbReference type="SUPFAM" id="SSF46689">
    <property type="entry name" value="Homeodomain-like"/>
    <property type="match status" value="1"/>
</dbReference>
<evidence type="ECO:0000256" key="3">
    <source>
        <dbReference type="ARBA" id="ARBA00023163"/>
    </source>
</evidence>
<proteinExistence type="predicted"/>
<feature type="DNA-binding region" description="H-T-H motif" evidence="4">
    <location>
        <begin position="28"/>
        <end position="47"/>
    </location>
</feature>
<dbReference type="PROSITE" id="PS50977">
    <property type="entry name" value="HTH_TETR_2"/>
    <property type="match status" value="1"/>
</dbReference>
<evidence type="ECO:0000256" key="2">
    <source>
        <dbReference type="ARBA" id="ARBA00023125"/>
    </source>
</evidence>
<dbReference type="GO" id="GO:0000976">
    <property type="term" value="F:transcription cis-regulatory region binding"/>
    <property type="evidence" value="ECO:0007669"/>
    <property type="project" value="TreeGrafter"/>
</dbReference>
<dbReference type="EMBL" id="AP027452">
    <property type="protein sequence ID" value="BDY30899.1"/>
    <property type="molecule type" value="Genomic_DNA"/>
</dbReference>
<dbReference type="RefSeq" id="WP_276823655.1">
    <property type="nucleotide sequence ID" value="NZ_AP027452.1"/>
</dbReference>
<dbReference type="GO" id="GO:0003700">
    <property type="term" value="F:DNA-binding transcription factor activity"/>
    <property type="evidence" value="ECO:0007669"/>
    <property type="project" value="TreeGrafter"/>
</dbReference>
<dbReference type="InterPro" id="IPR009057">
    <property type="entry name" value="Homeodomain-like_sf"/>
</dbReference>
<evidence type="ECO:0000313" key="6">
    <source>
        <dbReference type="EMBL" id="BDY30899.1"/>
    </source>
</evidence>
<evidence type="ECO:0000256" key="1">
    <source>
        <dbReference type="ARBA" id="ARBA00023015"/>
    </source>
</evidence>
<accession>A0AAI8TXM8</accession>
<organism evidence="6 7">
    <name type="scientific">Mycolicibacterium mageritense</name>
    <name type="common">Mycobacterium mageritense</name>
    <dbReference type="NCBI Taxonomy" id="53462"/>
    <lineage>
        <taxon>Bacteria</taxon>
        <taxon>Bacillati</taxon>
        <taxon>Actinomycetota</taxon>
        <taxon>Actinomycetes</taxon>
        <taxon>Mycobacteriales</taxon>
        <taxon>Mycobacteriaceae</taxon>
        <taxon>Mycolicibacterium</taxon>
    </lineage>
</organism>
<dbReference type="Proteomes" id="UP001241092">
    <property type="component" value="Chromosome"/>
</dbReference>
<evidence type="ECO:0000256" key="4">
    <source>
        <dbReference type="PROSITE-ProRule" id="PRU00335"/>
    </source>
</evidence>
<sequence length="174" mass="18911">MRRDAADNRNRLVAAAEEVFARHGTAATLDDVARAAGIGPATLYRRFADKDALVREVLAVFFGRLVLVAEQAQHAPPDRCIDVFLHTVGAELAQKSGLSAYVWGDLAPRELVDDLRQRSAALLSRAQLAGAIRDDVTTVDVTATVWALRGIVQSGGGDDVWRRHLDTVLRGMRA</sequence>
<dbReference type="InterPro" id="IPR049445">
    <property type="entry name" value="TetR_SbtR-like_C"/>
</dbReference>
<dbReference type="Gene3D" id="1.10.357.10">
    <property type="entry name" value="Tetracycline Repressor, domain 2"/>
    <property type="match status" value="1"/>
</dbReference>
<dbReference type="PRINTS" id="PR00455">
    <property type="entry name" value="HTHTETR"/>
</dbReference>
<dbReference type="Pfam" id="PF21597">
    <property type="entry name" value="TetR_C_43"/>
    <property type="match status" value="1"/>
</dbReference>
<keyword evidence="2 4" id="KW-0238">DNA-binding</keyword>
<dbReference type="InterPro" id="IPR036271">
    <property type="entry name" value="Tet_transcr_reg_TetR-rel_C_sf"/>
</dbReference>
<dbReference type="PANTHER" id="PTHR30055:SF234">
    <property type="entry name" value="HTH-TYPE TRANSCRIPTIONAL REGULATOR BETI"/>
    <property type="match status" value="1"/>
</dbReference>
<keyword evidence="3" id="KW-0804">Transcription</keyword>